<dbReference type="InterPro" id="IPR049316">
    <property type="entry name" value="GDC-P_C"/>
</dbReference>
<evidence type="ECO:0000256" key="1">
    <source>
        <dbReference type="ARBA" id="ARBA00012134"/>
    </source>
</evidence>
<evidence type="ECO:0000313" key="6">
    <source>
        <dbReference type="EMBL" id="CAE0308112.1"/>
    </source>
</evidence>
<evidence type="ECO:0000256" key="3">
    <source>
        <dbReference type="ARBA" id="ARBA00023002"/>
    </source>
</evidence>
<dbReference type="Pfam" id="PF21478">
    <property type="entry name" value="GcvP2_C"/>
    <property type="match status" value="1"/>
</dbReference>
<dbReference type="GO" id="GO:0019464">
    <property type="term" value="P:glycine decarboxylation via glycine cleavage system"/>
    <property type="evidence" value="ECO:0007669"/>
    <property type="project" value="TreeGrafter"/>
</dbReference>
<dbReference type="Gene3D" id="3.40.640.10">
    <property type="entry name" value="Type I PLP-dependent aspartate aminotransferase-like (Major domain)"/>
    <property type="match status" value="1"/>
</dbReference>
<protein>
    <recommendedName>
        <fullName evidence="1">glycine dehydrogenase (aminomethyl-transferring)</fullName>
        <ecNumber evidence="1">1.4.4.2</ecNumber>
    </recommendedName>
</protein>
<name>A0A7S3MJZ1_9SPIT</name>
<organism evidence="6">
    <name type="scientific">Favella ehrenbergii</name>
    <dbReference type="NCBI Taxonomy" id="182087"/>
    <lineage>
        <taxon>Eukaryota</taxon>
        <taxon>Sar</taxon>
        <taxon>Alveolata</taxon>
        <taxon>Ciliophora</taxon>
        <taxon>Intramacronucleata</taxon>
        <taxon>Spirotrichea</taxon>
        <taxon>Choreotrichia</taxon>
        <taxon>Tintinnida</taxon>
        <taxon>Xystonellidae</taxon>
        <taxon>Favella</taxon>
    </lineage>
</organism>
<gene>
    <name evidence="6" type="ORF">FEHR0123_LOCUS3020</name>
</gene>
<dbReference type="GO" id="GO:0005739">
    <property type="term" value="C:mitochondrion"/>
    <property type="evidence" value="ECO:0007669"/>
    <property type="project" value="TreeGrafter"/>
</dbReference>
<evidence type="ECO:0000259" key="5">
    <source>
        <dbReference type="Pfam" id="PF21478"/>
    </source>
</evidence>
<accession>A0A7S3MJZ1</accession>
<reference evidence="6" key="1">
    <citation type="submission" date="2021-01" db="EMBL/GenBank/DDBJ databases">
        <authorList>
            <person name="Corre E."/>
            <person name="Pelletier E."/>
            <person name="Niang G."/>
            <person name="Scheremetjew M."/>
            <person name="Finn R."/>
            <person name="Kale V."/>
            <person name="Holt S."/>
            <person name="Cochrane G."/>
            <person name="Meng A."/>
            <person name="Brown T."/>
            <person name="Cohen L."/>
        </authorList>
    </citation>
    <scope>NUCLEOTIDE SEQUENCE</scope>
    <source>
        <strain evidence="6">Fehren 1</strain>
    </source>
</reference>
<dbReference type="EMBL" id="HBIE01009763">
    <property type="protein sequence ID" value="CAE0308112.1"/>
    <property type="molecule type" value="Transcribed_RNA"/>
</dbReference>
<evidence type="ECO:0000256" key="2">
    <source>
        <dbReference type="ARBA" id="ARBA00022898"/>
    </source>
</evidence>
<comment type="catalytic activity">
    <reaction evidence="4">
        <text>N(6)-[(R)-lipoyl]-L-lysyl-[glycine-cleavage complex H protein] + glycine + H(+) = N(6)-[(R)-S(8)-aminomethyldihydrolipoyl]-L-lysyl-[glycine-cleavage complex H protein] + CO2</text>
        <dbReference type="Rhea" id="RHEA:24304"/>
        <dbReference type="Rhea" id="RHEA-COMP:10494"/>
        <dbReference type="Rhea" id="RHEA-COMP:10495"/>
        <dbReference type="ChEBI" id="CHEBI:15378"/>
        <dbReference type="ChEBI" id="CHEBI:16526"/>
        <dbReference type="ChEBI" id="CHEBI:57305"/>
        <dbReference type="ChEBI" id="CHEBI:83099"/>
        <dbReference type="ChEBI" id="CHEBI:83143"/>
        <dbReference type="EC" id="1.4.4.2"/>
    </reaction>
</comment>
<dbReference type="GO" id="GO:0004375">
    <property type="term" value="F:glycine dehydrogenase (decarboxylating) activity"/>
    <property type="evidence" value="ECO:0007669"/>
    <property type="project" value="UniProtKB-EC"/>
</dbReference>
<dbReference type="InterPro" id="IPR015424">
    <property type="entry name" value="PyrdxlP-dep_Trfase"/>
</dbReference>
<dbReference type="PANTHER" id="PTHR11773">
    <property type="entry name" value="GLYCINE DEHYDROGENASE, DECARBOXYLATING"/>
    <property type="match status" value="1"/>
</dbReference>
<dbReference type="SUPFAM" id="SSF53383">
    <property type="entry name" value="PLP-dependent transferases"/>
    <property type="match status" value="1"/>
</dbReference>
<dbReference type="InterPro" id="IPR015421">
    <property type="entry name" value="PyrdxlP-dep_Trfase_major"/>
</dbReference>
<dbReference type="InterPro" id="IPR020581">
    <property type="entry name" value="GDC_P"/>
</dbReference>
<dbReference type="FunFam" id="3.40.640.10:FF:000224">
    <property type="entry name" value="Probable glycine dehydrogenase (decarboxylating) subunit 2"/>
    <property type="match status" value="1"/>
</dbReference>
<dbReference type="AlphaFoldDB" id="A0A7S3MJZ1"/>
<feature type="domain" description="Glycine dehydrogenase C-terminal" evidence="5">
    <location>
        <begin position="236"/>
        <end position="355"/>
    </location>
</feature>
<keyword evidence="2" id="KW-0663">Pyridoxal phosphate</keyword>
<dbReference type="GO" id="GO:0016594">
    <property type="term" value="F:glycine binding"/>
    <property type="evidence" value="ECO:0007669"/>
    <property type="project" value="TreeGrafter"/>
</dbReference>
<dbReference type="GO" id="GO:0030170">
    <property type="term" value="F:pyridoxal phosphate binding"/>
    <property type="evidence" value="ECO:0007669"/>
    <property type="project" value="TreeGrafter"/>
</dbReference>
<dbReference type="PANTHER" id="PTHR11773:SF1">
    <property type="entry name" value="GLYCINE DEHYDROGENASE (DECARBOXYLATING), MITOCHONDRIAL"/>
    <property type="match status" value="1"/>
</dbReference>
<evidence type="ECO:0000256" key="4">
    <source>
        <dbReference type="ARBA" id="ARBA00049026"/>
    </source>
</evidence>
<dbReference type="InterPro" id="IPR015422">
    <property type="entry name" value="PyrdxlP-dep_Trfase_small"/>
</dbReference>
<sequence>MRMIKELEDMLVAITHYDTISLQPNSGANGEFAGLMAIKKYHESRGEGHRNICLIPTSAHGTNPATAVMCGMKVVPIPCDASGNIDVDVVREKCEQYKGQISAAMITYPSTHGVFEARVKEVHDLVHADGGQIYLDGANLNAQLGLTSPGMIDADVGHLNLHKTFAIPHGGGGPGVGAIGAKMHLRPFIPGHAVAPIDGRKDGAVAAAPYGNGGILPISYSFIKLLGKEGLAKSGKISILNANYIAEKLRDDYKIVFRGDQGRVAHELILDCSGFKKTTGVTEEDIAKRLMDFGFHAPTMSWPVVGGLMIEPTESEDKLEIDRFIDAFRIIRQEIAEIEREEVDREDNVLKNSPHTLNYLMEDEWDHSYSRQKAGFPAKWINLRGKVWPTVGRIDQAYGDRNLVCTCPSVQDYFDTESNTV</sequence>
<dbReference type="EC" id="1.4.4.2" evidence="1"/>
<proteinExistence type="predicted"/>
<dbReference type="Gene3D" id="3.90.1150.10">
    <property type="entry name" value="Aspartate Aminotransferase, domain 1"/>
    <property type="match status" value="1"/>
</dbReference>
<dbReference type="GO" id="GO:0005960">
    <property type="term" value="C:glycine cleavage complex"/>
    <property type="evidence" value="ECO:0007669"/>
    <property type="project" value="TreeGrafter"/>
</dbReference>
<keyword evidence="3" id="KW-0560">Oxidoreductase</keyword>